<keyword evidence="3" id="KW-1185">Reference proteome</keyword>
<name>A0AAD7V8L1_9FUNG</name>
<evidence type="ECO:0000313" key="3">
    <source>
        <dbReference type="Proteomes" id="UP001234581"/>
    </source>
</evidence>
<organism evidence="2 3">
    <name type="scientific">Lichtheimia ornata</name>
    <dbReference type="NCBI Taxonomy" id="688661"/>
    <lineage>
        <taxon>Eukaryota</taxon>
        <taxon>Fungi</taxon>
        <taxon>Fungi incertae sedis</taxon>
        <taxon>Mucoromycota</taxon>
        <taxon>Mucoromycotina</taxon>
        <taxon>Mucoromycetes</taxon>
        <taxon>Mucorales</taxon>
        <taxon>Lichtheimiaceae</taxon>
        <taxon>Lichtheimia</taxon>
    </lineage>
</organism>
<protein>
    <submittedName>
        <fullName evidence="2">Uncharacterized protein</fullName>
    </submittedName>
</protein>
<gene>
    <name evidence="2" type="ORF">O0I10_003661</name>
</gene>
<feature type="compositionally biased region" description="Low complexity" evidence="1">
    <location>
        <begin position="100"/>
        <end position="117"/>
    </location>
</feature>
<dbReference type="Proteomes" id="UP001234581">
    <property type="component" value="Unassembled WGS sequence"/>
</dbReference>
<dbReference type="EMBL" id="JARTCD010000012">
    <property type="protein sequence ID" value="KAJ8660613.1"/>
    <property type="molecule type" value="Genomic_DNA"/>
</dbReference>
<dbReference type="GeneID" id="83211074"/>
<accession>A0AAD7V8L1</accession>
<feature type="region of interest" description="Disordered" evidence="1">
    <location>
        <begin position="71"/>
        <end position="122"/>
    </location>
</feature>
<dbReference type="RefSeq" id="XP_058345526.1">
    <property type="nucleotide sequence ID" value="XM_058483728.1"/>
</dbReference>
<evidence type="ECO:0000313" key="2">
    <source>
        <dbReference type="EMBL" id="KAJ8660613.1"/>
    </source>
</evidence>
<dbReference type="AlphaFoldDB" id="A0AAD7V8L1"/>
<reference evidence="2 3" key="1">
    <citation type="submission" date="2023-03" db="EMBL/GenBank/DDBJ databases">
        <title>Genome sequence of Lichtheimia ornata CBS 291.66.</title>
        <authorList>
            <person name="Mohabir J.T."/>
            <person name="Shea T.P."/>
            <person name="Kurbessoian T."/>
            <person name="Berby B."/>
            <person name="Fontaine J."/>
            <person name="Livny J."/>
            <person name="Gnirke A."/>
            <person name="Stajich J.E."/>
            <person name="Cuomo C.A."/>
        </authorList>
    </citation>
    <scope>NUCLEOTIDE SEQUENCE [LARGE SCALE GENOMIC DNA]</scope>
    <source>
        <strain evidence="2">CBS 291.66</strain>
    </source>
</reference>
<sequence length="230" mass="26315">MSASRAQQPAAQPSLQNWLPMAIDHDSSDSFSHSLIRQFDKRRTRLHAEMEQLGYRHSICFQPHTISSDSLYDSSSISNGSINSEDEQRHDANNQQHVEPSSTTTAPTPLARTMPTPFNYAPIHRSVTEPRRRCARNLLRRSSAYLRAKFKTAICDEDDNNHRDANNTTIPFSKGQQQDHFYATIQPPPPVVTQYPPKPLKYSPVEPIEDDILGNNYPTRKWFPLKMNRS</sequence>
<evidence type="ECO:0000256" key="1">
    <source>
        <dbReference type="SAM" id="MobiDB-lite"/>
    </source>
</evidence>
<feature type="compositionally biased region" description="Low complexity" evidence="1">
    <location>
        <begin position="71"/>
        <end position="83"/>
    </location>
</feature>
<proteinExistence type="predicted"/>
<comment type="caution">
    <text evidence="2">The sequence shown here is derived from an EMBL/GenBank/DDBJ whole genome shotgun (WGS) entry which is preliminary data.</text>
</comment>